<keyword evidence="1" id="KW-0472">Membrane</keyword>
<reference evidence="2" key="1">
    <citation type="journal article" date="2012" name="Proc. Natl. Acad. Sci. U.S.A.">
        <title>Antigenic diversity is generated by distinct evolutionary mechanisms in African trypanosome species.</title>
        <authorList>
            <person name="Jackson A.P."/>
            <person name="Berry A."/>
            <person name="Aslett M."/>
            <person name="Allison H.C."/>
            <person name="Burton P."/>
            <person name="Vavrova-Anderson J."/>
            <person name="Brown R."/>
            <person name="Browne H."/>
            <person name="Corton N."/>
            <person name="Hauser H."/>
            <person name="Gamble J."/>
            <person name="Gilderthorp R."/>
            <person name="Marcello L."/>
            <person name="McQuillan J."/>
            <person name="Otto T.D."/>
            <person name="Quail M.A."/>
            <person name="Sanders M.J."/>
            <person name="van Tonder A."/>
            <person name="Ginger M.L."/>
            <person name="Field M.C."/>
            <person name="Barry J.D."/>
            <person name="Hertz-Fowler C."/>
            <person name="Berriman M."/>
        </authorList>
    </citation>
    <scope>NUCLEOTIDE SEQUENCE</scope>
    <source>
        <strain evidence="2">Y486</strain>
    </source>
</reference>
<proteinExistence type="predicted"/>
<organism evidence="2">
    <name type="scientific">Trypanosoma vivax (strain Y486)</name>
    <dbReference type="NCBI Taxonomy" id="1055687"/>
    <lineage>
        <taxon>Eukaryota</taxon>
        <taxon>Discoba</taxon>
        <taxon>Euglenozoa</taxon>
        <taxon>Kinetoplastea</taxon>
        <taxon>Metakinetoplastina</taxon>
        <taxon>Trypanosomatida</taxon>
        <taxon>Trypanosomatidae</taxon>
        <taxon>Trypanosoma</taxon>
        <taxon>Duttonella</taxon>
    </lineage>
</organism>
<name>G0U3C6_TRYVY</name>
<feature type="transmembrane region" description="Helical" evidence="1">
    <location>
        <begin position="43"/>
        <end position="66"/>
    </location>
</feature>
<dbReference type="AlphaFoldDB" id="G0U3C6"/>
<evidence type="ECO:0000256" key="1">
    <source>
        <dbReference type="SAM" id="Phobius"/>
    </source>
</evidence>
<protein>
    <submittedName>
        <fullName evidence="2">Uncharacterized protein</fullName>
    </submittedName>
</protein>
<dbReference type="EMBL" id="HE573025">
    <property type="protein sequence ID" value="CCC50782.1"/>
    <property type="molecule type" value="Genomic_DNA"/>
</dbReference>
<evidence type="ECO:0000313" key="2">
    <source>
        <dbReference type="EMBL" id="CCC50782.1"/>
    </source>
</evidence>
<keyword evidence="1" id="KW-1133">Transmembrane helix</keyword>
<gene>
    <name evidence="2" type="ORF">TVY486_0906030</name>
</gene>
<sequence>MDNHREMGLLPCPALYDLLTEERSHPSMISAYSHLSRQISYCLYLNIYLLIYFCCLFDALVTLYTFNNPRQINLGLTGLKMISHVSRSLTAGRRAGLHTSCIEYYSSYKTYNNSFRRNKNTRKQAEFINV</sequence>
<accession>G0U3C6</accession>
<keyword evidence="1" id="KW-0812">Transmembrane</keyword>